<evidence type="ECO:0000313" key="2">
    <source>
        <dbReference type="EMBL" id="KAG0729321.1"/>
    </source>
</evidence>
<protein>
    <submittedName>
        <fullName evidence="2">Uncharacterized protein</fullName>
    </submittedName>
</protein>
<evidence type="ECO:0000256" key="1">
    <source>
        <dbReference type="SAM" id="MobiDB-lite"/>
    </source>
</evidence>
<accession>A0A8J4YVN1</accession>
<comment type="caution">
    <text evidence="2">The sequence shown here is derived from an EMBL/GenBank/DDBJ whole genome shotgun (WGS) entry which is preliminary data.</text>
</comment>
<keyword evidence="3" id="KW-1185">Reference proteome</keyword>
<sequence>MVVVIADRADKWPGDGKGPWQGLSLPEQPPRKGEGRLVQAALLKGRFLLQHQVFVGDQEVEQVGLLKRVLPCQRLGGLFAASGSLQMTAPAPQTSAPWELALGPWGEGWRPPPSGAPGVVHDGSSPSFLVFLRFLLRLVLVLGSDCSSGGGGGAGVRGQGWGLAASCRDCLAPAAGSDCEGAGAGFRGRGGLEASCRGGGGGRTHMAPVAASRFWHKPPALKASPASEVQRGGDGSPQGQQYLAGGEAASVSGVVVVPLRSGDGRVLALGPGEGRWDSPAARPSWWAPSAAGQCLTAILLRSPAGWWRRPRWLHGERGSPGQTILTQVRRYYASRVHTNGSLHSKGQHPGYITYLVDNAGRATCEGAEREVTRAVGGLPSR</sequence>
<organism evidence="2 3">
    <name type="scientific">Chionoecetes opilio</name>
    <name type="common">Atlantic snow crab</name>
    <name type="synonym">Cancer opilio</name>
    <dbReference type="NCBI Taxonomy" id="41210"/>
    <lineage>
        <taxon>Eukaryota</taxon>
        <taxon>Metazoa</taxon>
        <taxon>Ecdysozoa</taxon>
        <taxon>Arthropoda</taxon>
        <taxon>Crustacea</taxon>
        <taxon>Multicrustacea</taxon>
        <taxon>Malacostraca</taxon>
        <taxon>Eumalacostraca</taxon>
        <taxon>Eucarida</taxon>
        <taxon>Decapoda</taxon>
        <taxon>Pleocyemata</taxon>
        <taxon>Brachyura</taxon>
        <taxon>Eubrachyura</taxon>
        <taxon>Majoidea</taxon>
        <taxon>Majidae</taxon>
        <taxon>Chionoecetes</taxon>
    </lineage>
</organism>
<gene>
    <name evidence="2" type="ORF">GWK47_030619</name>
</gene>
<dbReference type="EMBL" id="JACEEZ010001340">
    <property type="protein sequence ID" value="KAG0729321.1"/>
    <property type="molecule type" value="Genomic_DNA"/>
</dbReference>
<feature type="region of interest" description="Disordered" evidence="1">
    <location>
        <begin position="9"/>
        <end position="32"/>
    </location>
</feature>
<feature type="region of interest" description="Disordered" evidence="1">
    <location>
        <begin position="222"/>
        <end position="242"/>
    </location>
</feature>
<evidence type="ECO:0000313" key="3">
    <source>
        <dbReference type="Proteomes" id="UP000770661"/>
    </source>
</evidence>
<proteinExistence type="predicted"/>
<dbReference type="Proteomes" id="UP000770661">
    <property type="component" value="Unassembled WGS sequence"/>
</dbReference>
<dbReference type="AlphaFoldDB" id="A0A8J4YVN1"/>
<reference evidence="2" key="1">
    <citation type="submission" date="2020-07" db="EMBL/GenBank/DDBJ databases">
        <title>The High-quality genome of the commercially important snow crab, Chionoecetes opilio.</title>
        <authorList>
            <person name="Jeong J.-H."/>
            <person name="Ryu S."/>
        </authorList>
    </citation>
    <scope>NUCLEOTIDE SEQUENCE</scope>
    <source>
        <strain evidence="2">MADBK_172401_WGS</strain>
        <tissue evidence="2">Digestive gland</tissue>
    </source>
</reference>
<name>A0A8J4YVN1_CHIOP</name>